<dbReference type="Proteomes" id="UP001255246">
    <property type="component" value="Unassembled WGS sequence"/>
</dbReference>
<sequence>MRQLIIFSILAISFNTSAQSVQLLQKEIDSTIWKPFQKAFETLDGEALNATYAEDVLRVTPEGIDTENSFKVKNLERFVQNKKEGISITLDFWFDSRRTNETTSYEVGFYRIGFKNSKNETTFSYGQFHIVLEKLDGQWKITQDWDTNIIKGKSIGEADFSIKRPLRF</sequence>
<gene>
    <name evidence="2" type="ORF">RM706_03100</name>
</gene>
<dbReference type="RefSeq" id="WP_311349559.1">
    <property type="nucleotide sequence ID" value="NZ_JAVRHR010000001.1"/>
</dbReference>
<keyword evidence="3" id="KW-1185">Reference proteome</keyword>
<keyword evidence="1" id="KW-0732">Signal</keyword>
<dbReference type="EMBL" id="JAVRHR010000001">
    <property type="protein sequence ID" value="MDT0605996.1"/>
    <property type="molecule type" value="Genomic_DNA"/>
</dbReference>
<evidence type="ECO:0000313" key="2">
    <source>
        <dbReference type="EMBL" id="MDT0605996.1"/>
    </source>
</evidence>
<evidence type="ECO:0000256" key="1">
    <source>
        <dbReference type="SAM" id="SignalP"/>
    </source>
</evidence>
<feature type="chain" id="PRO_5045489315" description="DUF4440 domain-containing protein" evidence="1">
    <location>
        <begin position="19"/>
        <end position="168"/>
    </location>
</feature>
<feature type="signal peptide" evidence="1">
    <location>
        <begin position="1"/>
        <end position="18"/>
    </location>
</feature>
<dbReference type="Gene3D" id="3.10.450.50">
    <property type="match status" value="1"/>
</dbReference>
<accession>A0ABU3A751</accession>
<dbReference type="SUPFAM" id="SSF54427">
    <property type="entry name" value="NTF2-like"/>
    <property type="match status" value="1"/>
</dbReference>
<evidence type="ECO:0000313" key="3">
    <source>
        <dbReference type="Proteomes" id="UP001255246"/>
    </source>
</evidence>
<name>A0ABU3A751_9FLAO</name>
<comment type="caution">
    <text evidence="2">The sequence shown here is derived from an EMBL/GenBank/DDBJ whole genome shotgun (WGS) entry which is preliminary data.</text>
</comment>
<evidence type="ECO:0008006" key="4">
    <source>
        <dbReference type="Google" id="ProtNLM"/>
    </source>
</evidence>
<organism evidence="2 3">
    <name type="scientific">Croceitalea rosinachiae</name>
    <dbReference type="NCBI Taxonomy" id="3075596"/>
    <lineage>
        <taxon>Bacteria</taxon>
        <taxon>Pseudomonadati</taxon>
        <taxon>Bacteroidota</taxon>
        <taxon>Flavobacteriia</taxon>
        <taxon>Flavobacteriales</taxon>
        <taxon>Flavobacteriaceae</taxon>
        <taxon>Croceitalea</taxon>
    </lineage>
</organism>
<reference evidence="2 3" key="1">
    <citation type="submission" date="2023-09" db="EMBL/GenBank/DDBJ databases">
        <authorList>
            <person name="Rey-Velasco X."/>
        </authorList>
    </citation>
    <scope>NUCLEOTIDE SEQUENCE [LARGE SCALE GENOMIC DNA]</scope>
    <source>
        <strain evidence="2 3">F388</strain>
    </source>
</reference>
<proteinExistence type="predicted"/>
<protein>
    <recommendedName>
        <fullName evidence="4">DUF4440 domain-containing protein</fullName>
    </recommendedName>
</protein>
<dbReference type="InterPro" id="IPR032710">
    <property type="entry name" value="NTF2-like_dom_sf"/>
</dbReference>